<keyword evidence="2 6" id="KW-0479">Metal-binding</keyword>
<dbReference type="EC" id="3.4.-.-" evidence="6"/>
<dbReference type="InterPro" id="IPR012962">
    <property type="entry name" value="Pept_M54_archaemetzincn"/>
</dbReference>
<dbReference type="GO" id="GO:0008237">
    <property type="term" value="F:metallopeptidase activity"/>
    <property type="evidence" value="ECO:0007669"/>
    <property type="project" value="UniProtKB-UniRule"/>
</dbReference>
<feature type="binding site" evidence="6">
    <location>
        <position position="193"/>
    </location>
    <ligand>
        <name>Zn(2+)</name>
        <dbReference type="ChEBI" id="CHEBI:29105"/>
        <label>2</label>
    </ligand>
</feature>
<dbReference type="Proteomes" id="UP000186165">
    <property type="component" value="Chromosome"/>
</dbReference>
<proteinExistence type="inferred from homology"/>
<dbReference type="NCBIfam" id="NF033823">
    <property type="entry name" value="archmetzin"/>
    <property type="match status" value="1"/>
</dbReference>
<feature type="binding site" evidence="6">
    <location>
        <position position="162"/>
    </location>
    <ligand>
        <name>Zn(2+)</name>
        <dbReference type="ChEBI" id="CHEBI:29105"/>
        <label>1</label>
        <note>catalytic</note>
    </ligand>
</feature>
<dbReference type="InterPro" id="IPR012091">
    <property type="entry name" value="Pept_M54_archaemetzncn_arc/bac"/>
</dbReference>
<dbReference type="PANTHER" id="PTHR15910:SF1">
    <property type="entry name" value="ARCHAEMETZINCIN-2"/>
    <property type="match status" value="1"/>
</dbReference>
<keyword evidence="8" id="KW-1185">Reference proteome</keyword>
<dbReference type="Pfam" id="PF07998">
    <property type="entry name" value="Peptidase_M54"/>
    <property type="match status" value="1"/>
</dbReference>
<feature type="binding site" evidence="6">
    <location>
        <position position="174"/>
    </location>
    <ligand>
        <name>Zn(2+)</name>
        <dbReference type="ChEBI" id="CHEBI:29105"/>
        <label>2</label>
    </ligand>
</feature>
<accession>A0A1J1AD92</accession>
<reference evidence="8" key="1">
    <citation type="submission" date="2016-08" db="EMBL/GenBank/DDBJ databases">
        <title>Discovery of first anaerobic lithoheterotrophic haloarchae widely represented in hypersaline habitats.</title>
        <authorList>
            <person name="Sorokin D.Y."/>
            <person name="Kublanov I.V."/>
            <person name="Roman P."/>
            <person name="Sinninghe Damste J.S."/>
            <person name="Golyshin P.N."/>
            <person name="Rojo D."/>
            <person name="Ciordia S."/>
            <person name="Mena Md.C."/>
            <person name="Ferrer M."/>
            <person name="Smedile F."/>
            <person name="Messina E."/>
            <person name="La Cono V."/>
            <person name="Yakimov M.M."/>
        </authorList>
    </citation>
    <scope>NUCLEOTIDE SEQUENCE [LARGE SCALE GENOMIC DNA]</scope>
    <source>
        <strain evidence="8">HSR6</strain>
    </source>
</reference>
<sequence length="201" mass="22136">MTVEQFQQAGRQSTHGGMFMADGAKTLPMRVDLVPIGEVPAPVKREASAVLRSVYDASVSIATDQDLPRDAYDSGRDQYRAEAFIDLAADAAPGDRAVGLTTEDLYYRRRNYVFGLAYLDGRSCVVSTNRLGTSSDGGFSQRSPEAVFGDRVRKEVVHEVGHMLGLDHCDNNRCAMSFSPTVQEVDRKEETLCGTCQRELF</sequence>
<feature type="binding site" evidence="6">
    <location>
        <position position="196"/>
    </location>
    <ligand>
        <name>Zn(2+)</name>
        <dbReference type="ChEBI" id="CHEBI:29105"/>
        <label>2</label>
    </ligand>
</feature>
<feature type="binding site" evidence="6">
    <location>
        <position position="158"/>
    </location>
    <ligand>
        <name>Zn(2+)</name>
        <dbReference type="ChEBI" id="CHEBI:29105"/>
        <label>1</label>
        <note>catalytic</note>
    </ligand>
</feature>
<protein>
    <recommendedName>
        <fullName evidence="6">Archaemetzincin</fullName>
        <ecNumber evidence="6">3.4.-.-</ecNumber>
    </recommendedName>
</protein>
<evidence type="ECO:0000256" key="1">
    <source>
        <dbReference type="ARBA" id="ARBA00022670"/>
    </source>
</evidence>
<keyword evidence="3 6" id="KW-0378">Hydrolase</keyword>
<comment type="function">
    <text evidence="6">Probable zinc metalloprotease whose natural substrate is unknown.</text>
</comment>
<evidence type="ECO:0000256" key="6">
    <source>
        <dbReference type="HAMAP-Rule" id="MF_01842"/>
    </source>
</evidence>
<comment type="similarity">
    <text evidence="6">Belongs to the peptidase M54 family.</text>
</comment>
<feature type="binding site" evidence="6">
    <location>
        <position position="169"/>
    </location>
    <ligand>
        <name>Zn(2+)</name>
        <dbReference type="ChEBI" id="CHEBI:29105"/>
        <label>2</label>
    </ligand>
</feature>
<evidence type="ECO:0000313" key="7">
    <source>
        <dbReference type="EMBL" id="APE96116.1"/>
    </source>
</evidence>
<dbReference type="KEGG" id="hhsr:HSR6_1677"/>
<dbReference type="SUPFAM" id="SSF55486">
    <property type="entry name" value="Metalloproteases ('zincins'), catalytic domain"/>
    <property type="match status" value="1"/>
</dbReference>
<keyword evidence="4 6" id="KW-0862">Zinc</keyword>
<gene>
    <name evidence="6" type="primary">amzA</name>
    <name evidence="7" type="ORF">HSR6_1677</name>
</gene>
<keyword evidence="1 6" id="KW-0645">Protease</keyword>
<dbReference type="CDD" id="cd11375">
    <property type="entry name" value="Peptidase_M54"/>
    <property type="match status" value="1"/>
</dbReference>
<comment type="subunit">
    <text evidence="6">Monomer.</text>
</comment>
<dbReference type="PANTHER" id="PTHR15910">
    <property type="entry name" value="ARCHAEMETZINCIN"/>
    <property type="match status" value="1"/>
</dbReference>
<dbReference type="InterPro" id="IPR024079">
    <property type="entry name" value="MetalloPept_cat_dom_sf"/>
</dbReference>
<dbReference type="GO" id="GO:0006508">
    <property type="term" value="P:proteolysis"/>
    <property type="evidence" value="ECO:0007669"/>
    <property type="project" value="UniProtKB-UniRule"/>
</dbReference>
<organism evidence="7 8">
    <name type="scientific">Halodesulfurarchaeum formicicum</name>
    <dbReference type="NCBI Taxonomy" id="1873524"/>
    <lineage>
        <taxon>Archaea</taxon>
        <taxon>Methanobacteriati</taxon>
        <taxon>Methanobacteriota</taxon>
        <taxon>Stenosarchaea group</taxon>
        <taxon>Halobacteria</taxon>
        <taxon>Halobacteriales</taxon>
        <taxon>Halobacteriaceae</taxon>
        <taxon>Halodesulfurarchaeum</taxon>
    </lineage>
</organism>
<evidence type="ECO:0000256" key="3">
    <source>
        <dbReference type="ARBA" id="ARBA00022801"/>
    </source>
</evidence>
<evidence type="ECO:0000256" key="5">
    <source>
        <dbReference type="ARBA" id="ARBA00023049"/>
    </source>
</evidence>
<dbReference type="PIRSF" id="PIRSF005785">
    <property type="entry name" value="Zn-prot_arch"/>
    <property type="match status" value="1"/>
</dbReference>
<dbReference type="Gene3D" id="3.40.390.10">
    <property type="entry name" value="Collagenase (Catalytic Domain)"/>
    <property type="match status" value="1"/>
</dbReference>
<comment type="cofactor">
    <cofactor evidence="6">
        <name>Zn(2+)</name>
        <dbReference type="ChEBI" id="CHEBI:29105"/>
    </cofactor>
    <text evidence="6">Binds 2 Zn(2+) ions per subunit. One is catalytic, whereas the other seems to have a structural role.</text>
</comment>
<dbReference type="EMBL" id="CP016804">
    <property type="protein sequence ID" value="APE96116.1"/>
    <property type="molecule type" value="Genomic_DNA"/>
</dbReference>
<evidence type="ECO:0000313" key="8">
    <source>
        <dbReference type="Proteomes" id="UP000186165"/>
    </source>
</evidence>
<evidence type="ECO:0000256" key="2">
    <source>
        <dbReference type="ARBA" id="ARBA00022723"/>
    </source>
</evidence>
<feature type="binding site" evidence="6">
    <location>
        <position position="168"/>
    </location>
    <ligand>
        <name>Zn(2+)</name>
        <dbReference type="ChEBI" id="CHEBI:29105"/>
        <label>1</label>
        <note>catalytic</note>
    </ligand>
</feature>
<name>A0A1J1AD92_9EURY</name>
<dbReference type="HAMAP" id="MF_01842">
    <property type="entry name" value="Archaemetzincin"/>
    <property type="match status" value="1"/>
</dbReference>
<keyword evidence="5 6" id="KW-0482">Metalloprotease</keyword>
<dbReference type="GO" id="GO:0008270">
    <property type="term" value="F:zinc ion binding"/>
    <property type="evidence" value="ECO:0007669"/>
    <property type="project" value="UniProtKB-UniRule"/>
</dbReference>
<feature type="active site" description="Proton acceptor" evidence="6">
    <location>
        <position position="159"/>
    </location>
</feature>
<dbReference type="AlphaFoldDB" id="A0A1J1AD92"/>
<evidence type="ECO:0000256" key="4">
    <source>
        <dbReference type="ARBA" id="ARBA00022833"/>
    </source>
</evidence>